<feature type="compositionally biased region" description="Basic and acidic residues" evidence="1">
    <location>
        <begin position="74"/>
        <end position="90"/>
    </location>
</feature>
<evidence type="ECO:0000313" key="3">
    <source>
        <dbReference type="Proteomes" id="UP000287651"/>
    </source>
</evidence>
<feature type="region of interest" description="Disordered" evidence="1">
    <location>
        <begin position="1"/>
        <end position="90"/>
    </location>
</feature>
<accession>A0A426X4P7</accession>
<evidence type="ECO:0000256" key="1">
    <source>
        <dbReference type="SAM" id="MobiDB-lite"/>
    </source>
</evidence>
<dbReference type="Proteomes" id="UP000287651">
    <property type="component" value="Unassembled WGS sequence"/>
</dbReference>
<sequence length="90" mass="10175">MDAPKAATRRRKGVERSGEEGGWQSLREVGDQVVKKDGSLQPGQVQPRAQPLPTSKRSKATRRTHVPVLWGRPMAEKNALRSDKQRREMM</sequence>
<reference evidence="2 3" key="1">
    <citation type="journal article" date="2014" name="Agronomy (Basel)">
        <title>A Draft Genome Sequence for Ensete ventricosum, the Drought-Tolerant Tree Against Hunger.</title>
        <authorList>
            <person name="Harrison J."/>
            <person name="Moore K.A."/>
            <person name="Paszkiewicz K."/>
            <person name="Jones T."/>
            <person name="Grant M."/>
            <person name="Ambacheew D."/>
            <person name="Muzemil S."/>
            <person name="Studholme D.J."/>
        </authorList>
    </citation>
    <scope>NUCLEOTIDE SEQUENCE [LARGE SCALE GENOMIC DNA]</scope>
</reference>
<comment type="caution">
    <text evidence="2">The sequence shown here is derived from an EMBL/GenBank/DDBJ whole genome shotgun (WGS) entry which is preliminary data.</text>
</comment>
<gene>
    <name evidence="2" type="ORF">B296_00056035</name>
</gene>
<feature type="compositionally biased region" description="Basic and acidic residues" evidence="1">
    <location>
        <begin position="28"/>
        <end position="38"/>
    </location>
</feature>
<proteinExistence type="predicted"/>
<feature type="compositionally biased region" description="Basic residues" evidence="1">
    <location>
        <begin position="56"/>
        <end position="65"/>
    </location>
</feature>
<evidence type="ECO:0000313" key="2">
    <source>
        <dbReference type="EMBL" id="RRT34414.1"/>
    </source>
</evidence>
<protein>
    <submittedName>
        <fullName evidence="2">Uncharacterized protein</fullName>
    </submittedName>
</protein>
<dbReference type="AlphaFoldDB" id="A0A426X4P7"/>
<name>A0A426X4P7_ENSVE</name>
<organism evidence="2 3">
    <name type="scientific">Ensete ventricosum</name>
    <name type="common">Abyssinian banana</name>
    <name type="synonym">Musa ensete</name>
    <dbReference type="NCBI Taxonomy" id="4639"/>
    <lineage>
        <taxon>Eukaryota</taxon>
        <taxon>Viridiplantae</taxon>
        <taxon>Streptophyta</taxon>
        <taxon>Embryophyta</taxon>
        <taxon>Tracheophyta</taxon>
        <taxon>Spermatophyta</taxon>
        <taxon>Magnoliopsida</taxon>
        <taxon>Liliopsida</taxon>
        <taxon>Zingiberales</taxon>
        <taxon>Musaceae</taxon>
        <taxon>Ensete</taxon>
    </lineage>
</organism>
<dbReference type="EMBL" id="AMZH03026857">
    <property type="protein sequence ID" value="RRT34414.1"/>
    <property type="molecule type" value="Genomic_DNA"/>
</dbReference>